<sequence>MKACKKGVSLLLSILIVLTVMTVGIVPTTLSASAASWNGYNNGGGRLYGSQSFLEAFGIDYDEYMNWMDTHDADSANPHYYLGTPYAHNDHRNPQGDCAGARGAYDTPGVAAMNCTGFVWHVLYKSAVASGAPSYKINRLSVMAGVPQSWNTYDVNRIWFDSVDDAYDSGVLEKGDLMWLYGTGDNHNAIFYGDSPKDWIYWDSAGERNRYCDVHAIGDSRGLWVAKVTQPNLIELQIDTASGGKGTKFGTKYMIFNSKAKAQAALDHPDSDYYWDQREGTIVLDSNGHGCFRKQSAPSASELWSGGSPRTNHSYFDSDAKRVDSSDTYYAVQWSHGEGISEDDTIHTFTDSGRRTGKGYRIFSFNAPIHVDTPVFSDISSTSDGVQLKWNAVKDAYKYRVYYKNRYNDWSRMTETASTSYIDSDVRDGSTYIYTIRCVDRDGNFISDYDTTGKRHTYHILDTPAITSLESTTEGVKLSWDAVQNTIDDSPTRYRVYYKSSRYGWRKMTETTDTSYVDTDVSKDGTYTYTVRCVDAKGNFVSKYNTTGWKHTYLGVDTPQFTETISEPEGIRLKWNAIDNVYAYRVYRRSGSDWLRIGETSATQFVDQDITAGETYVYTIRCINSAGSFVSDFNSDGWSVKYKGIATPQITELTPQSDGVNIAWGAVENAVDYRLYRKTPGGSWTRIAQLPETAYFDGNIDPNTDYLYTVRCVNEQGGFMSDCNYDGWKVHYQGVDTPQITEVTAQNDGVNITWGAVENAIDYRLYRKTPGGSWTRIAQLPDTTYFDGDVTQNTDYLYTVRCVNEQGGFMSDCNYDGWKVNYKGVETPQITEIDSNADGISFTWEPVEGAVRYRVYRKLANQGWTRLSEQTDTAYFDKDCELDTEYRYTVRCVNEQGGFMSDYNKDGWKATYRGVENPAFTEVKNEPEGIRLKWNAIDGVTAYRVYARGSNGWDRLIETTDTEFFDDKAPYGATRRYTIRALNDHGDFASNFNEQGWTITYTGVATPRITALESTKDGVSIKWDAVEGAVQYRVFYIGDDGWERLGVTEDTEFVDIAAPIGKSRTYTVRCLGSKDNYISDYDRTGSTIEYLLPTEPEQGNPPV</sequence>
<dbReference type="CDD" id="cd00063">
    <property type="entry name" value="FN3"/>
    <property type="match status" value="5"/>
</dbReference>
<feature type="domain" description="Fibronectin type-III" evidence="1">
    <location>
        <begin position="824"/>
        <end position="914"/>
    </location>
</feature>
<organism evidence="2 3">
    <name type="scientific">Ruminococcus difficilis</name>
    <dbReference type="NCBI Taxonomy" id="2763069"/>
    <lineage>
        <taxon>Bacteria</taxon>
        <taxon>Bacillati</taxon>
        <taxon>Bacillota</taxon>
        <taxon>Clostridia</taxon>
        <taxon>Eubacteriales</taxon>
        <taxon>Oscillospiraceae</taxon>
        <taxon>Ruminococcus</taxon>
    </lineage>
</organism>
<dbReference type="SUPFAM" id="SSF49265">
    <property type="entry name" value="Fibronectin type III"/>
    <property type="match status" value="4"/>
</dbReference>
<gene>
    <name evidence="2" type="ORF">JKK62_10880</name>
</gene>
<dbReference type="Gene3D" id="2.60.40.10">
    <property type="entry name" value="Immunoglobulins"/>
    <property type="match status" value="8"/>
</dbReference>
<name>A0A934WSJ1_9FIRM</name>
<dbReference type="SMART" id="SM00060">
    <property type="entry name" value="FN3"/>
    <property type="match status" value="6"/>
</dbReference>
<dbReference type="PANTHER" id="PTHR47135">
    <property type="entry name" value="FIBRONECTIN TYPE III DOMAIN-CONTAINING PROTEIN 7"/>
    <property type="match status" value="1"/>
</dbReference>
<dbReference type="InterPro" id="IPR003961">
    <property type="entry name" value="FN3_dom"/>
</dbReference>
<proteinExistence type="predicted"/>
<comment type="caution">
    <text evidence="2">The sequence shown here is derived from an EMBL/GenBank/DDBJ whole genome shotgun (WGS) entry which is preliminary data.</text>
</comment>
<reference evidence="2" key="1">
    <citation type="submission" date="2021-01" db="EMBL/GenBank/DDBJ databases">
        <title>Genome public.</title>
        <authorList>
            <person name="Liu C."/>
            <person name="Sun Q."/>
        </authorList>
    </citation>
    <scope>NUCLEOTIDE SEQUENCE</scope>
    <source>
        <strain evidence="2">M6</strain>
    </source>
</reference>
<feature type="domain" description="Fibronectin type-III" evidence="1">
    <location>
        <begin position="370"/>
        <end position="460"/>
    </location>
</feature>
<dbReference type="AlphaFoldDB" id="A0A934WSJ1"/>
<dbReference type="Proteomes" id="UP000633365">
    <property type="component" value="Unassembled WGS sequence"/>
</dbReference>
<dbReference type="EMBL" id="JAEQMG010000117">
    <property type="protein sequence ID" value="MBK6089135.1"/>
    <property type="molecule type" value="Genomic_DNA"/>
</dbReference>
<evidence type="ECO:0000259" key="1">
    <source>
        <dbReference type="PROSITE" id="PS50853"/>
    </source>
</evidence>
<keyword evidence="3" id="KW-1185">Reference proteome</keyword>
<protein>
    <recommendedName>
        <fullName evidence="1">Fibronectin type-III domain-containing protein</fullName>
    </recommendedName>
</protein>
<feature type="domain" description="Fibronectin type-III" evidence="1">
    <location>
        <begin position="463"/>
        <end position="555"/>
    </location>
</feature>
<dbReference type="PROSITE" id="PS50853">
    <property type="entry name" value="FN3"/>
    <property type="match status" value="3"/>
</dbReference>
<evidence type="ECO:0000313" key="2">
    <source>
        <dbReference type="EMBL" id="MBK6089135.1"/>
    </source>
</evidence>
<dbReference type="InterPro" id="IPR013783">
    <property type="entry name" value="Ig-like_fold"/>
</dbReference>
<dbReference type="PANTHER" id="PTHR47135:SF3">
    <property type="entry name" value="FIBRONECTIN TYPE-III DOMAIN-CONTAINING PROTEIN"/>
    <property type="match status" value="1"/>
</dbReference>
<dbReference type="InterPro" id="IPR036116">
    <property type="entry name" value="FN3_sf"/>
</dbReference>
<dbReference type="RefSeq" id="WP_201427929.1">
    <property type="nucleotide sequence ID" value="NZ_JAEQMG010000117.1"/>
</dbReference>
<evidence type="ECO:0000313" key="3">
    <source>
        <dbReference type="Proteomes" id="UP000633365"/>
    </source>
</evidence>
<accession>A0A934WSJ1</accession>